<keyword evidence="5" id="KW-1185">Reference proteome</keyword>
<dbReference type="RefSeq" id="WP_190443348.1">
    <property type="nucleotide sequence ID" value="NZ_JAMPKM010000058.1"/>
</dbReference>
<accession>A0ABV0JGT8</accession>
<name>A0ABV0JGT8_9CYAN</name>
<dbReference type="PROSITE" id="PS51898">
    <property type="entry name" value="TYR_RECOMBINASE"/>
    <property type="match status" value="1"/>
</dbReference>
<protein>
    <submittedName>
        <fullName evidence="4">Site-specific integrase</fullName>
    </submittedName>
</protein>
<dbReference type="InterPro" id="IPR011010">
    <property type="entry name" value="DNA_brk_join_enz"/>
</dbReference>
<evidence type="ECO:0000256" key="1">
    <source>
        <dbReference type="ARBA" id="ARBA00023172"/>
    </source>
</evidence>
<dbReference type="SUPFAM" id="SSF56349">
    <property type="entry name" value="DNA breaking-rejoining enzymes"/>
    <property type="match status" value="1"/>
</dbReference>
<reference evidence="4 5" key="1">
    <citation type="submission" date="2022-04" db="EMBL/GenBank/DDBJ databases">
        <title>Positive selection, recombination, and allopatry shape intraspecific diversity of widespread and dominant cyanobacteria.</title>
        <authorList>
            <person name="Wei J."/>
            <person name="Shu W."/>
            <person name="Hu C."/>
        </authorList>
    </citation>
    <scope>NUCLEOTIDE SEQUENCE [LARGE SCALE GENOMIC DNA]</scope>
    <source>
        <strain evidence="4 5">GB2-A4</strain>
    </source>
</reference>
<evidence type="ECO:0000313" key="4">
    <source>
        <dbReference type="EMBL" id="MEP0821013.1"/>
    </source>
</evidence>
<feature type="domain" description="Tyr recombinase" evidence="3">
    <location>
        <begin position="198"/>
        <end position="362"/>
    </location>
</feature>
<dbReference type="InterPro" id="IPR013762">
    <property type="entry name" value="Integrase-like_cat_sf"/>
</dbReference>
<evidence type="ECO:0000256" key="2">
    <source>
        <dbReference type="SAM" id="MobiDB-lite"/>
    </source>
</evidence>
<dbReference type="Proteomes" id="UP001464891">
    <property type="component" value="Unassembled WGS sequence"/>
</dbReference>
<dbReference type="EMBL" id="JAMPKM010000058">
    <property type="protein sequence ID" value="MEP0821013.1"/>
    <property type="molecule type" value="Genomic_DNA"/>
</dbReference>
<proteinExistence type="predicted"/>
<sequence>MVNPEFKEKLQQLNHKLKQANIRVRVVLKGNSLYARATLPPKPNSKKSQPHQQDVTLNLKANPEGLRRAEAVTKKIGAAIELKEFLWTDYSQPTAQKAALKTTAEWWTAFETNYFEHHKRTATTEDSFKNRYRDYVKRLPQDQELTQERLERAIKVTEPDSCTRSRICFAYKALGEFAGIDVTFINKALRGKYSSSKPAYRALPSDTEIMEWFEKIPNLDWRWVYGMLATYGLRPHEVFHLDTSELEQGGIVVKVLPSTKTGYREVQPLYPEWIEQFNLREKRLPKVTGKCNRALGKRVTGAFRAYKTPFPSYNLRHCYAIRCIEFNIAVAIAACLMGHGVLEHTRTYQAWLSKVMQQEMFGRAMNSPTRPQPPKLGAADLAA</sequence>
<dbReference type="InterPro" id="IPR002104">
    <property type="entry name" value="Integrase_catalytic"/>
</dbReference>
<comment type="caution">
    <text evidence="4">The sequence shown here is derived from an EMBL/GenBank/DDBJ whole genome shotgun (WGS) entry which is preliminary data.</text>
</comment>
<organism evidence="4 5">
    <name type="scientific">Trichocoleus desertorum GB2-A4</name>
    <dbReference type="NCBI Taxonomy" id="2933944"/>
    <lineage>
        <taxon>Bacteria</taxon>
        <taxon>Bacillati</taxon>
        <taxon>Cyanobacteriota</taxon>
        <taxon>Cyanophyceae</taxon>
        <taxon>Leptolyngbyales</taxon>
        <taxon>Trichocoleusaceae</taxon>
        <taxon>Trichocoleus</taxon>
    </lineage>
</organism>
<dbReference type="Gene3D" id="1.10.443.10">
    <property type="entry name" value="Intergrase catalytic core"/>
    <property type="match status" value="1"/>
</dbReference>
<evidence type="ECO:0000259" key="3">
    <source>
        <dbReference type="PROSITE" id="PS51898"/>
    </source>
</evidence>
<feature type="region of interest" description="Disordered" evidence="2">
    <location>
        <begin position="364"/>
        <end position="383"/>
    </location>
</feature>
<gene>
    <name evidence="4" type="ORF">NC998_28605</name>
</gene>
<keyword evidence="1" id="KW-0233">DNA recombination</keyword>
<evidence type="ECO:0000313" key="5">
    <source>
        <dbReference type="Proteomes" id="UP001464891"/>
    </source>
</evidence>